<dbReference type="Pfam" id="PF03958">
    <property type="entry name" value="Secretin_N"/>
    <property type="match status" value="1"/>
</dbReference>
<dbReference type="EMBL" id="BRLH01000003">
    <property type="protein sequence ID" value="GKX55532.1"/>
    <property type="molecule type" value="Genomic_DNA"/>
</dbReference>
<feature type="domain" description="Secretin/TonB short N-terminal" evidence="9">
    <location>
        <begin position="58"/>
        <end position="106"/>
    </location>
</feature>
<dbReference type="PRINTS" id="PR00811">
    <property type="entry name" value="BCTERIALGSPD"/>
</dbReference>
<feature type="signal peptide" evidence="8">
    <location>
        <begin position="1"/>
        <end position="24"/>
    </location>
</feature>
<feature type="chain" id="PRO_5043517823" evidence="8">
    <location>
        <begin position="25"/>
        <end position="429"/>
    </location>
</feature>
<gene>
    <name evidence="10" type="primary">hofQ</name>
    <name evidence="10" type="ORF">SOASR030_16440</name>
</gene>
<organism evidence="10 11">
    <name type="scientific">Leminorella grimontii</name>
    <dbReference type="NCBI Taxonomy" id="82981"/>
    <lineage>
        <taxon>Bacteria</taxon>
        <taxon>Pseudomonadati</taxon>
        <taxon>Pseudomonadota</taxon>
        <taxon>Gammaproteobacteria</taxon>
        <taxon>Enterobacterales</taxon>
        <taxon>Budviciaceae</taxon>
        <taxon>Leminorella</taxon>
    </lineage>
</organism>
<dbReference type="RefSeq" id="WP_051155573.1">
    <property type="nucleotide sequence ID" value="NZ_BRLH01000003.1"/>
</dbReference>
<dbReference type="GO" id="GO:0009306">
    <property type="term" value="P:protein secretion"/>
    <property type="evidence" value="ECO:0007669"/>
    <property type="project" value="InterPro"/>
</dbReference>
<dbReference type="PANTHER" id="PTHR30604:SF1">
    <property type="entry name" value="DNA UTILIZATION PROTEIN HOFQ"/>
    <property type="match status" value="1"/>
</dbReference>
<dbReference type="InterPro" id="IPR011662">
    <property type="entry name" value="Secretin/TonB_short_N"/>
</dbReference>
<keyword evidence="3 8" id="KW-0732">Signal</keyword>
<evidence type="ECO:0000256" key="5">
    <source>
        <dbReference type="ARBA" id="ARBA00023237"/>
    </source>
</evidence>
<keyword evidence="5" id="KW-0998">Cell outer membrane</keyword>
<protein>
    <submittedName>
        <fullName evidence="10">Outer membrane porin HofQ</fullName>
    </submittedName>
</protein>
<evidence type="ECO:0000313" key="10">
    <source>
        <dbReference type="EMBL" id="GKX55532.1"/>
    </source>
</evidence>
<dbReference type="PANTHER" id="PTHR30604">
    <property type="entry name" value="PROTEIN TRANSPORT PROTEIN HOFQ"/>
    <property type="match status" value="1"/>
</dbReference>
<keyword evidence="11" id="KW-1185">Reference proteome</keyword>
<evidence type="ECO:0000313" key="11">
    <source>
        <dbReference type="Proteomes" id="UP001058124"/>
    </source>
</evidence>
<dbReference type="InterPro" id="IPR001775">
    <property type="entry name" value="GspD/PilQ"/>
</dbReference>
<keyword evidence="4" id="KW-0472">Membrane</keyword>
<proteinExistence type="inferred from homology"/>
<name>A0AAV5N556_9GAMM</name>
<dbReference type="Gene3D" id="3.30.1370.130">
    <property type="match status" value="1"/>
</dbReference>
<comment type="caution">
    <text evidence="10">The sequence shown here is derived from an EMBL/GenBank/DDBJ whole genome shotgun (WGS) entry which is preliminary data.</text>
</comment>
<comment type="subcellular location">
    <subcellularLocation>
        <location evidence="7">Cell outer membrane</location>
    </subcellularLocation>
    <subcellularLocation>
        <location evidence="1">Membrane</location>
    </subcellularLocation>
</comment>
<comment type="similarity">
    <text evidence="6">Belongs to the bacterial secretin family.</text>
</comment>
<dbReference type="Gene3D" id="3.30.1370.120">
    <property type="match status" value="1"/>
</dbReference>
<accession>A0AAV5N556</accession>
<reference evidence="10" key="1">
    <citation type="submission" date="2022-06" db="EMBL/GenBank/DDBJ databases">
        <title>Draft genome sequences of Leminorella grimontii str. JCM5902.</title>
        <authorList>
            <person name="Wakabayashi Y."/>
            <person name="Kojima K."/>
        </authorList>
    </citation>
    <scope>NUCLEOTIDE SEQUENCE</scope>
    <source>
        <strain evidence="10">JCM 5902</strain>
    </source>
</reference>
<dbReference type="InterPro" id="IPR051808">
    <property type="entry name" value="Type_IV_pilus_biogenesis"/>
</dbReference>
<dbReference type="InterPro" id="IPR004845">
    <property type="entry name" value="T2SS_GspD_CS"/>
</dbReference>
<evidence type="ECO:0000256" key="4">
    <source>
        <dbReference type="ARBA" id="ARBA00023136"/>
    </source>
</evidence>
<dbReference type="PRINTS" id="PR01032">
    <property type="entry name" value="PHAGEIV"/>
</dbReference>
<evidence type="ECO:0000256" key="1">
    <source>
        <dbReference type="ARBA" id="ARBA00004370"/>
    </source>
</evidence>
<dbReference type="InterPro" id="IPR004846">
    <property type="entry name" value="T2SS/T3SS_dom"/>
</dbReference>
<sequence length="429" mass="46044">MLRWNVVKALLAALFLLTGGALFAQSEIPFEDQQPVSLAFQDAPVSVVLQALADARRLNLVVADGVEGKLSLRLEEVPWEQALAIVLRAGKLEAEREGGVISVFPFREPTPEEVAPPPPVLVTFSYRVRHADAVELAKVLNSQRGVALSDSGSAVADGRSNSLLVRTEEGAVDAVKALLAEVDVPQPQVLLTAHIVTINSERLEELGVRWGWGDVEAAGAGVASRFSVNLPLSTPAGQFGFQMARIDGRLLGLELSALEAENSVEIIASPRLITLSQQTASIKQGTEIPYEVSSGSSGATSIEFKQAVLGLKVTPRIFSDERLELDLQISQNMPGKGLKKGDGSEVLTIDTQEIQTRVFVANGETIALGGIFQHSRVASKEQVPVLGDIPLLGSLFQRDANKRVRRELVIFITPTILGTGAESEKRKEG</sequence>
<evidence type="ECO:0000256" key="8">
    <source>
        <dbReference type="SAM" id="SignalP"/>
    </source>
</evidence>
<dbReference type="Pfam" id="PF00263">
    <property type="entry name" value="Secretin"/>
    <property type="match status" value="1"/>
</dbReference>
<evidence type="ECO:0000259" key="9">
    <source>
        <dbReference type="SMART" id="SM00965"/>
    </source>
</evidence>
<dbReference type="PROSITE" id="PS00875">
    <property type="entry name" value="T2SP_D"/>
    <property type="match status" value="1"/>
</dbReference>
<dbReference type="InterPro" id="IPR038591">
    <property type="entry name" value="NolW-like_sf"/>
</dbReference>
<evidence type="ECO:0000256" key="6">
    <source>
        <dbReference type="RuleBase" id="RU004003"/>
    </source>
</evidence>
<dbReference type="InterPro" id="IPR005644">
    <property type="entry name" value="NolW-like"/>
</dbReference>
<dbReference type="SMART" id="SM00965">
    <property type="entry name" value="STN"/>
    <property type="match status" value="1"/>
</dbReference>
<keyword evidence="2 7" id="KW-0813">Transport</keyword>
<dbReference type="AlphaFoldDB" id="A0AAV5N556"/>
<dbReference type="GO" id="GO:0009279">
    <property type="term" value="C:cell outer membrane"/>
    <property type="evidence" value="ECO:0007669"/>
    <property type="project" value="UniProtKB-SubCell"/>
</dbReference>
<evidence type="ECO:0000256" key="2">
    <source>
        <dbReference type="ARBA" id="ARBA00022448"/>
    </source>
</evidence>
<evidence type="ECO:0000256" key="3">
    <source>
        <dbReference type="ARBA" id="ARBA00022729"/>
    </source>
</evidence>
<dbReference type="Proteomes" id="UP001058124">
    <property type="component" value="Unassembled WGS sequence"/>
</dbReference>
<evidence type="ECO:0000256" key="7">
    <source>
        <dbReference type="RuleBase" id="RU004004"/>
    </source>
</evidence>